<dbReference type="InterPro" id="IPR001647">
    <property type="entry name" value="HTH_TetR"/>
</dbReference>
<dbReference type="AlphaFoldDB" id="A0A8J8SBY8"/>
<dbReference type="EMBL" id="CP058561">
    <property type="protein sequence ID" value="QUH29139.1"/>
    <property type="molecule type" value="Genomic_DNA"/>
</dbReference>
<dbReference type="PANTHER" id="PTHR43479:SF11">
    <property type="entry name" value="ACREF_ENVCD OPERON REPRESSOR-RELATED"/>
    <property type="match status" value="1"/>
</dbReference>
<dbReference type="InterPro" id="IPR009057">
    <property type="entry name" value="Homeodomain-like_sf"/>
</dbReference>
<evidence type="ECO:0000256" key="2">
    <source>
        <dbReference type="PROSITE-ProRule" id="PRU00335"/>
    </source>
</evidence>
<dbReference type="Gene3D" id="1.10.357.10">
    <property type="entry name" value="Tetracycline Repressor, domain 2"/>
    <property type="match status" value="1"/>
</dbReference>
<sequence>MKREKQIKESKDMIKNALFRLLEVKDLKEITMSEIAEEAGLVRMTLYRHFKEKEQIILYCFETYLQQALIEIGNQKDPSVNDLLRFRFKVLKESPYTNLLMKCNQLDKLSQRIGKKFSDNFRDIMPSIDDIYVKDFIGGGIDAITIRWVEGGMEESYVVMADKVTMILQLLSD</sequence>
<accession>A0A8J8SBY8</accession>
<dbReference type="RefSeq" id="WP_212693266.1">
    <property type="nucleotide sequence ID" value="NZ_CP058561.1"/>
</dbReference>
<evidence type="ECO:0000313" key="5">
    <source>
        <dbReference type="Proteomes" id="UP000677305"/>
    </source>
</evidence>
<dbReference type="GO" id="GO:0003677">
    <property type="term" value="F:DNA binding"/>
    <property type="evidence" value="ECO:0007669"/>
    <property type="project" value="UniProtKB-UniRule"/>
</dbReference>
<evidence type="ECO:0000256" key="1">
    <source>
        <dbReference type="ARBA" id="ARBA00023125"/>
    </source>
</evidence>
<dbReference type="Proteomes" id="UP000677305">
    <property type="component" value="Chromosome"/>
</dbReference>
<organism evidence="4 5">
    <name type="scientific">Vallitalea guaymasensis</name>
    <dbReference type="NCBI Taxonomy" id="1185412"/>
    <lineage>
        <taxon>Bacteria</taxon>
        <taxon>Bacillati</taxon>
        <taxon>Bacillota</taxon>
        <taxon>Clostridia</taxon>
        <taxon>Lachnospirales</taxon>
        <taxon>Vallitaleaceae</taxon>
        <taxon>Vallitalea</taxon>
    </lineage>
</organism>
<dbReference type="InterPro" id="IPR050624">
    <property type="entry name" value="HTH-type_Tx_Regulator"/>
</dbReference>
<evidence type="ECO:0000259" key="3">
    <source>
        <dbReference type="PROSITE" id="PS50977"/>
    </source>
</evidence>
<dbReference type="PROSITE" id="PS50977">
    <property type="entry name" value="HTH_TETR_2"/>
    <property type="match status" value="1"/>
</dbReference>
<evidence type="ECO:0000313" key="4">
    <source>
        <dbReference type="EMBL" id="QUH29139.1"/>
    </source>
</evidence>
<keyword evidence="1 2" id="KW-0238">DNA-binding</keyword>
<gene>
    <name evidence="4" type="ORF">HYG85_09465</name>
</gene>
<dbReference type="KEGG" id="vgu:HYG85_09465"/>
<protein>
    <submittedName>
        <fullName evidence="4">TetR/AcrR family transcriptional regulator</fullName>
    </submittedName>
</protein>
<dbReference type="PANTHER" id="PTHR43479">
    <property type="entry name" value="ACREF/ENVCD OPERON REPRESSOR-RELATED"/>
    <property type="match status" value="1"/>
</dbReference>
<proteinExistence type="predicted"/>
<keyword evidence="5" id="KW-1185">Reference proteome</keyword>
<feature type="domain" description="HTH tetR-type" evidence="3">
    <location>
        <begin position="8"/>
        <end position="68"/>
    </location>
</feature>
<feature type="DNA-binding region" description="H-T-H motif" evidence="2">
    <location>
        <begin position="31"/>
        <end position="50"/>
    </location>
</feature>
<dbReference type="Pfam" id="PF00440">
    <property type="entry name" value="TetR_N"/>
    <property type="match status" value="1"/>
</dbReference>
<name>A0A8J8SBY8_9FIRM</name>
<dbReference type="SUPFAM" id="SSF46689">
    <property type="entry name" value="Homeodomain-like"/>
    <property type="match status" value="1"/>
</dbReference>
<reference evidence="4 5" key="1">
    <citation type="submission" date="2020-07" db="EMBL/GenBank/DDBJ databases">
        <title>Vallitalea guaymasensis genome.</title>
        <authorList>
            <person name="Postec A."/>
        </authorList>
    </citation>
    <scope>NUCLEOTIDE SEQUENCE [LARGE SCALE GENOMIC DNA]</scope>
    <source>
        <strain evidence="4 5">Ra1766G1</strain>
    </source>
</reference>